<gene>
    <name evidence="2" type="ORF">VHEMI08004</name>
</gene>
<sequence>MDADGGDGEFWDDMFGPSELAAMDNERAWDVSPTEEEDLARVLMSEDELIAQLNAALDDEPMEETSAAVSETATEVAAPVVTAEQEQRFAAAASPEKAKRSNPVPLLLPGTPQTVPQTFANGGSAQFTGQTSTASTPTTAITSINNLNRGPPVTVFQGIQPQAAQYQNTVSHDGITTAKNYGVRPGVLSNMAGQTMYTQAVDTRGIRAPMMNQQAMPMQSMSQFSSGIPMNGMSVNGQAMNGQVMNNGQALPYFHPQPAVNPTQFSQPFTGNSINQPAWPGQTSFATSLPQTMAPPPTQQQTMPQQAMSQQSPPQQASNESAAALASAQMPPPPVPSRTGWMSKQQQQLQRLQGPSGQANGRYKAIQPAVKIKDVLEKHDTTAYDDLVMIVHYAYLKGVTWGQQVDNTKLCNEIKNKGTILSSTLEALREHSLERLTNDMSIYLHNGTQPLHKAEAHKAAREVVSAFCTKHTQIHAALKTVRGLVSKPTELPEVIQRVSDIPKKYIYQFKPPQTGSTISQPAPAPTEVPRAPDAEKTFRLTQAYIKVIDGQETVFHMCSDGDVRILNDEQYHEAKARTEDYNRVLAQFKGTGTPGMGLGGPRTTPIPATQTEGAIRIPAEKPQRKRKASVAPSTPKRRRSRRDSAKEAVPSVSDGSATSASVAESPNAQKVAAQGTPSSSVASTSASASTGQSSNGLASAPDTAWIQPDFAG</sequence>
<dbReference type="HOGENOM" id="CLU_387886_0_0_1"/>
<reference evidence="2 3" key="1">
    <citation type="journal article" date="2015" name="Genome Announc.">
        <title>Draft Genome Sequence and Gene Annotation of the Entomopathogenic Fungus Verticillium hemipterigenum.</title>
        <authorList>
            <person name="Horn F."/>
            <person name="Habel A."/>
            <person name="Scharf D.H."/>
            <person name="Dworschak J."/>
            <person name="Brakhage A.A."/>
            <person name="Guthke R."/>
            <person name="Hertweck C."/>
            <person name="Linde J."/>
        </authorList>
    </citation>
    <scope>NUCLEOTIDE SEQUENCE [LARGE SCALE GENOMIC DNA]</scope>
</reference>
<name>A0A0A1TNX5_9HYPO</name>
<dbReference type="AlphaFoldDB" id="A0A0A1TNX5"/>
<dbReference type="Proteomes" id="UP000039046">
    <property type="component" value="Unassembled WGS sequence"/>
</dbReference>
<evidence type="ECO:0000256" key="1">
    <source>
        <dbReference type="SAM" id="MobiDB-lite"/>
    </source>
</evidence>
<evidence type="ECO:0000313" key="2">
    <source>
        <dbReference type="EMBL" id="CEJ92347.1"/>
    </source>
</evidence>
<feature type="compositionally biased region" description="Polar residues" evidence="1">
    <location>
        <begin position="269"/>
        <end position="289"/>
    </location>
</feature>
<feature type="region of interest" description="Disordered" evidence="1">
    <location>
        <begin position="269"/>
        <end position="361"/>
    </location>
</feature>
<organism evidence="2 3">
    <name type="scientific">[Torrubiella] hemipterigena</name>
    <dbReference type="NCBI Taxonomy" id="1531966"/>
    <lineage>
        <taxon>Eukaryota</taxon>
        <taxon>Fungi</taxon>
        <taxon>Dikarya</taxon>
        <taxon>Ascomycota</taxon>
        <taxon>Pezizomycotina</taxon>
        <taxon>Sordariomycetes</taxon>
        <taxon>Hypocreomycetidae</taxon>
        <taxon>Hypocreales</taxon>
        <taxon>Clavicipitaceae</taxon>
        <taxon>Clavicipitaceae incertae sedis</taxon>
        <taxon>'Torrubiella' clade</taxon>
    </lineage>
</organism>
<protein>
    <submittedName>
        <fullName evidence="2">Uncharacterized protein</fullName>
    </submittedName>
</protein>
<feature type="region of interest" description="Disordered" evidence="1">
    <location>
        <begin position="588"/>
        <end position="712"/>
    </location>
</feature>
<proteinExistence type="predicted"/>
<accession>A0A0A1TNX5</accession>
<dbReference type="EMBL" id="CDHN01000004">
    <property type="protein sequence ID" value="CEJ92347.1"/>
    <property type="molecule type" value="Genomic_DNA"/>
</dbReference>
<feature type="region of interest" description="Disordered" evidence="1">
    <location>
        <begin position="513"/>
        <end position="533"/>
    </location>
</feature>
<feature type="compositionally biased region" description="Low complexity" evidence="1">
    <location>
        <begin position="299"/>
        <end position="329"/>
    </location>
</feature>
<evidence type="ECO:0000313" key="3">
    <source>
        <dbReference type="Proteomes" id="UP000039046"/>
    </source>
</evidence>
<feature type="compositionally biased region" description="Low complexity" evidence="1">
    <location>
        <begin position="675"/>
        <end position="696"/>
    </location>
</feature>
<keyword evidence="3" id="KW-1185">Reference proteome</keyword>
<feature type="compositionally biased region" description="Polar residues" evidence="1">
    <location>
        <begin position="653"/>
        <end position="668"/>
    </location>
</feature>